<dbReference type="InterPro" id="IPR036322">
    <property type="entry name" value="WD40_repeat_dom_sf"/>
</dbReference>
<feature type="repeat" description="WD" evidence="3">
    <location>
        <begin position="236"/>
        <end position="258"/>
    </location>
</feature>
<keyword evidence="5" id="KW-1185">Reference proteome</keyword>
<accession>I3EG47</accession>
<name>I3EG47_NEMP3</name>
<gene>
    <name evidence="4" type="ORF">NEQG_01638</name>
</gene>
<dbReference type="HOGENOM" id="CLU_894553_0_0_1"/>
<evidence type="ECO:0000313" key="5">
    <source>
        <dbReference type="Proteomes" id="UP000002872"/>
    </source>
</evidence>
<dbReference type="PANTHER" id="PTHR10971">
    <property type="entry name" value="MRNA EXPORT FACTOR AND BUB3"/>
    <property type="match status" value="1"/>
</dbReference>
<proteinExistence type="predicted"/>
<keyword evidence="2" id="KW-0677">Repeat</keyword>
<dbReference type="Gene3D" id="2.130.10.10">
    <property type="entry name" value="YVTN repeat-like/Quinoprotein amine dehydrogenase"/>
    <property type="match status" value="1"/>
</dbReference>
<dbReference type="VEuPathDB" id="MicrosporidiaDB:NEQG_01638"/>
<organism evidence="4 5">
    <name type="scientific">Nematocida parisii (strain ERTm3)</name>
    <name type="common">Nematode killer fungus</name>
    <dbReference type="NCBI Taxonomy" id="935791"/>
    <lineage>
        <taxon>Eukaryota</taxon>
        <taxon>Fungi</taxon>
        <taxon>Fungi incertae sedis</taxon>
        <taxon>Microsporidia</taxon>
        <taxon>Nematocida</taxon>
    </lineage>
</organism>
<dbReference type="InterPro" id="IPR001680">
    <property type="entry name" value="WD40_rpt"/>
</dbReference>
<dbReference type="SUPFAM" id="SSF50978">
    <property type="entry name" value="WD40 repeat-like"/>
    <property type="match status" value="1"/>
</dbReference>
<reference evidence="4" key="1">
    <citation type="submission" date="2011-01" db="EMBL/GenBank/DDBJ databases">
        <title>The Genome Sequence of Nematocida parisii strain ERTm3.</title>
        <authorList>
            <consortium name="The Broad Institute Genome Sequencing Platform"/>
            <consortium name="The Broad Institute Genome Sequencing Center for Infectious Disease"/>
            <person name="Cuomo C."/>
            <person name="Troemel E."/>
            <person name="Young S.K."/>
            <person name="Zeng Q."/>
            <person name="Gargeya S."/>
            <person name="Fitzgerald M."/>
            <person name="Haas B."/>
            <person name="Abouelleil A."/>
            <person name="Alvarado L."/>
            <person name="Arachchi H.M."/>
            <person name="Berlin A."/>
            <person name="Chapman S.B."/>
            <person name="Gearin G."/>
            <person name="Goldberg J."/>
            <person name="Griggs A."/>
            <person name="Gujja S."/>
            <person name="Hansen M."/>
            <person name="Heiman D."/>
            <person name="Howarth C."/>
            <person name="Larimer J."/>
            <person name="Lui A."/>
            <person name="MacDonald P.J.P."/>
            <person name="McCowen C."/>
            <person name="Montmayeur A."/>
            <person name="Murphy C."/>
            <person name="Neiman D."/>
            <person name="Pearson M."/>
            <person name="Priest M."/>
            <person name="Roberts A."/>
            <person name="Saif S."/>
            <person name="Shea T."/>
            <person name="Sisk P."/>
            <person name="Stolte C."/>
            <person name="Sykes S."/>
            <person name="Wortman J."/>
            <person name="Nusbaum C."/>
            <person name="Birren B."/>
        </authorList>
    </citation>
    <scope>NUCLEOTIDE SEQUENCE</scope>
    <source>
        <strain evidence="4">ERTm3</strain>
    </source>
</reference>
<dbReference type="STRING" id="935791.I3EG47"/>
<sequence length="311" mass="34213">MSSVCSSISCLYDQKNLIYGLWDGGVRINKKGMATSISLKSPATAIFETTESTVYIGTADGDVWEIKNENVQRIVRACRHTKHTDINIQSVTGVHGHIDHNIIITYIYGEVVVYNTKDSAIVQRTPIEGKITSSCAENGKVLCTVDSNALLVYDTRSNTVIRMKALFSNIIITHSIFVSGTDQHTIAYATSIGKVCIDYTNRPGTGFVFKAHRQIADNREMYYPVTLIKPATSSRIITGGADGDVHLWDLKDKIKVHTIVSTKKCILTGDVKVDENNLPISLMLVLSESINGLCEIEGTNQLVDVSLKGWI</sequence>
<keyword evidence="1 3" id="KW-0853">WD repeat</keyword>
<protein>
    <recommendedName>
        <fullName evidence="6">Anaphase-promoting complex subunit 4 WD40 domain-containing protein</fullName>
    </recommendedName>
</protein>
<evidence type="ECO:0000256" key="1">
    <source>
        <dbReference type="ARBA" id="ARBA00022574"/>
    </source>
</evidence>
<dbReference type="AlphaFoldDB" id="I3EG47"/>
<dbReference type="PROSITE" id="PS50082">
    <property type="entry name" value="WD_REPEATS_2"/>
    <property type="match status" value="1"/>
</dbReference>
<evidence type="ECO:0000256" key="2">
    <source>
        <dbReference type="ARBA" id="ARBA00022737"/>
    </source>
</evidence>
<dbReference type="OMA" id="KHTDINI"/>
<evidence type="ECO:0000256" key="3">
    <source>
        <dbReference type="PROSITE-ProRule" id="PRU00221"/>
    </source>
</evidence>
<dbReference type="Proteomes" id="UP000002872">
    <property type="component" value="Unassembled WGS sequence"/>
</dbReference>
<dbReference type="InterPro" id="IPR015943">
    <property type="entry name" value="WD40/YVTN_repeat-like_dom_sf"/>
</dbReference>
<dbReference type="OrthoDB" id="10262475at2759"/>
<dbReference type="InParanoid" id="I3EG47"/>
<evidence type="ECO:0000313" key="4">
    <source>
        <dbReference type="EMBL" id="EIJ88194.1"/>
    </source>
</evidence>
<evidence type="ECO:0008006" key="6">
    <source>
        <dbReference type="Google" id="ProtNLM"/>
    </source>
</evidence>
<dbReference type="EMBL" id="GL870879">
    <property type="protein sequence ID" value="EIJ88194.1"/>
    <property type="molecule type" value="Genomic_DNA"/>
</dbReference>